<comment type="subcellular location">
    <subcellularLocation>
        <location evidence="3">Cytoplasm</location>
        <location evidence="3">Cytosol</location>
    </subcellularLocation>
    <subcellularLocation>
        <location evidence="2">Membrane</location>
        <topology evidence="2">Peripheral membrane protein</topology>
    </subcellularLocation>
</comment>
<evidence type="ECO:0000256" key="15">
    <source>
        <dbReference type="PROSITE-ProRule" id="PRU00555"/>
    </source>
</evidence>
<dbReference type="SUPFAM" id="SSF49562">
    <property type="entry name" value="C2 domain (Calcium/lipid-binding domain, CaLB)"/>
    <property type="match status" value="1"/>
</dbReference>
<dbReference type="FunFam" id="2.60.40.150:FF:000030">
    <property type="entry name" value="Phospholipase A2"/>
    <property type="match status" value="1"/>
</dbReference>
<dbReference type="GO" id="GO:0046475">
    <property type="term" value="P:glycerophospholipid catabolic process"/>
    <property type="evidence" value="ECO:0007669"/>
    <property type="project" value="TreeGrafter"/>
</dbReference>
<keyword evidence="10 15" id="KW-0443">Lipid metabolism</keyword>
<dbReference type="InterPro" id="IPR000008">
    <property type="entry name" value="C2_dom"/>
</dbReference>
<evidence type="ECO:0000313" key="19">
    <source>
        <dbReference type="Proteomes" id="UP001108280"/>
    </source>
</evidence>
<dbReference type="GO" id="GO:0005829">
    <property type="term" value="C:cytosol"/>
    <property type="evidence" value="ECO:0007669"/>
    <property type="project" value="UniProtKB-SubCell"/>
</dbReference>
<reference evidence="20" key="3">
    <citation type="submission" date="2025-08" db="UniProtKB">
        <authorList>
            <consortium name="RefSeq"/>
        </authorList>
    </citation>
    <scope>IDENTIFICATION</scope>
    <source>
        <strain evidence="20">17A/GY</strain>
        <tissue evidence="20">Liver</tissue>
    </source>
</reference>
<keyword evidence="5 16" id="KW-0963">Cytoplasm</keyword>
<evidence type="ECO:0000256" key="6">
    <source>
        <dbReference type="ARBA" id="ARBA00022723"/>
    </source>
</evidence>
<dbReference type="SUPFAM" id="SSF52151">
    <property type="entry name" value="FabD/lysophospholipase-like"/>
    <property type="match status" value="1"/>
</dbReference>
<dbReference type="FunFam" id="3.40.1090.10:FF:000002">
    <property type="entry name" value="Phospholipase A2"/>
    <property type="match status" value="1"/>
</dbReference>
<comment type="catalytic activity">
    <reaction evidence="13">
        <text>1-hexadecanoyl-2-(5Z,8Z,11Z,14Z-eicosatetraenoyl)-sn-glycero-3-phosphocholine + H2O = 1-hexadecanoyl-sn-glycero-3-phosphocholine + (5Z,8Z,11Z,14Z)-eicosatetraenoate + H(+)</text>
        <dbReference type="Rhea" id="RHEA:40427"/>
        <dbReference type="ChEBI" id="CHEBI:15377"/>
        <dbReference type="ChEBI" id="CHEBI:15378"/>
        <dbReference type="ChEBI" id="CHEBI:32395"/>
        <dbReference type="ChEBI" id="CHEBI:72998"/>
        <dbReference type="ChEBI" id="CHEBI:73003"/>
    </reaction>
    <physiologicalReaction direction="left-to-right" evidence="13">
        <dbReference type="Rhea" id="RHEA:40428"/>
    </physiologicalReaction>
</comment>
<comment type="catalytic activity">
    <reaction evidence="14">
        <text>1-hexadecanoyl-sn-glycero-3-phosphocholine + H2O = sn-glycerol 3-phosphocholine + hexadecanoate + H(+)</text>
        <dbReference type="Rhea" id="RHEA:40435"/>
        <dbReference type="ChEBI" id="CHEBI:7896"/>
        <dbReference type="ChEBI" id="CHEBI:15377"/>
        <dbReference type="ChEBI" id="CHEBI:15378"/>
        <dbReference type="ChEBI" id="CHEBI:16870"/>
        <dbReference type="ChEBI" id="CHEBI:72998"/>
    </reaction>
    <physiologicalReaction direction="left-to-right" evidence="14">
        <dbReference type="Rhea" id="RHEA:40436"/>
    </physiologicalReaction>
</comment>
<dbReference type="Pfam" id="PF00168">
    <property type="entry name" value="C2"/>
    <property type="match status" value="1"/>
</dbReference>
<comment type="cofactor">
    <cofactor evidence="1">
        <name>Ca(2+)</name>
        <dbReference type="ChEBI" id="CHEBI:29108"/>
    </cofactor>
</comment>
<reference evidence="19" key="2">
    <citation type="journal article" date="2020" name="Biotechnol. Bioeng.">
        <title>Chromosome-scale scaffolds for the Chinese hamster reference genome assembly to facilitate the study of the CHO epigenome.</title>
        <authorList>
            <person name="Hilliard W."/>
            <person name="MacDonald M."/>
            <person name="Lee K.H."/>
        </authorList>
    </citation>
    <scope>NUCLEOTIDE SEQUENCE [LARGE SCALE GENOMIC DNA]</scope>
    <source>
        <strain evidence="19">17A/GY</strain>
    </source>
</reference>
<dbReference type="EC" id="3.1.1.4" evidence="4 16"/>
<evidence type="ECO:0000256" key="3">
    <source>
        <dbReference type="ARBA" id="ARBA00004514"/>
    </source>
</evidence>
<keyword evidence="9 15" id="KW-0442">Lipid degradation</keyword>
<evidence type="ECO:0000256" key="9">
    <source>
        <dbReference type="ARBA" id="ARBA00022963"/>
    </source>
</evidence>
<dbReference type="OrthoDB" id="270970at2759"/>
<dbReference type="SMART" id="SM00239">
    <property type="entry name" value="C2"/>
    <property type="match status" value="1"/>
</dbReference>
<evidence type="ECO:0000256" key="11">
    <source>
        <dbReference type="ARBA" id="ARBA00023136"/>
    </source>
</evidence>
<keyword evidence="7 15" id="KW-0378">Hydrolase</keyword>
<dbReference type="Pfam" id="PF18695">
    <property type="entry name" value="cPLA2_C2"/>
    <property type="match status" value="1"/>
</dbReference>
<keyword evidence="6 16" id="KW-0479">Metal-binding</keyword>
<proteinExistence type="predicted"/>
<evidence type="ECO:0000259" key="17">
    <source>
        <dbReference type="PROSITE" id="PS50004"/>
    </source>
</evidence>
<dbReference type="PANTHER" id="PTHR10728">
    <property type="entry name" value="CYTOSOLIC PHOSPHOLIPASE A2"/>
    <property type="match status" value="1"/>
</dbReference>
<dbReference type="CTD" id="283748"/>
<dbReference type="GO" id="GO:0005544">
    <property type="term" value="F:calcium-dependent phospholipid binding"/>
    <property type="evidence" value="ECO:0007669"/>
    <property type="project" value="TreeGrafter"/>
</dbReference>
<dbReference type="SMART" id="SM00022">
    <property type="entry name" value="PLAc"/>
    <property type="match status" value="1"/>
</dbReference>
<comment type="domain">
    <text evidence="16">The N-terminal C2 domain associates with lipid membranes upon calcium binding.</text>
</comment>
<feature type="domain" description="PLA2c" evidence="18">
    <location>
        <begin position="299"/>
        <end position="842"/>
    </location>
</feature>
<dbReference type="Pfam" id="PF01735">
    <property type="entry name" value="PLA2_B"/>
    <property type="match status" value="1"/>
</dbReference>
<dbReference type="PANTHER" id="PTHR10728:SF31">
    <property type="entry name" value="CYTOSOLIC PHOSPHOLIPASE A2 DELTA"/>
    <property type="match status" value="1"/>
</dbReference>
<accession>A0A9J7G6Z0</accession>
<evidence type="ECO:0000313" key="20">
    <source>
        <dbReference type="RefSeq" id="XP_027277932.2"/>
    </source>
</evidence>
<dbReference type="PROSITE" id="PS51210">
    <property type="entry name" value="PLA2C"/>
    <property type="match status" value="1"/>
</dbReference>
<dbReference type="AlphaFoldDB" id="A0A9J7G6Z0"/>
<evidence type="ECO:0000256" key="5">
    <source>
        <dbReference type="ARBA" id="ARBA00022490"/>
    </source>
</evidence>
<organism evidence="19 20">
    <name type="scientific">Cricetulus griseus</name>
    <name type="common">Chinese hamster</name>
    <name type="synonym">Cricetulus barabensis griseus</name>
    <dbReference type="NCBI Taxonomy" id="10029"/>
    <lineage>
        <taxon>Eukaryota</taxon>
        <taxon>Metazoa</taxon>
        <taxon>Chordata</taxon>
        <taxon>Craniata</taxon>
        <taxon>Vertebrata</taxon>
        <taxon>Euteleostomi</taxon>
        <taxon>Mammalia</taxon>
        <taxon>Eutheria</taxon>
        <taxon>Euarchontoglires</taxon>
        <taxon>Glires</taxon>
        <taxon>Rodentia</taxon>
        <taxon>Myomorpha</taxon>
        <taxon>Muroidea</taxon>
        <taxon>Cricetidae</taxon>
        <taxon>Cricetinae</taxon>
        <taxon>Cricetulus</taxon>
    </lineage>
</organism>
<comment type="catalytic activity">
    <reaction evidence="12">
        <text>a 1,2-diacyl-sn-glycero-3-phosphocholine + H2O = a 1-acyl-sn-glycero-3-phosphocholine + a fatty acid + H(+)</text>
        <dbReference type="Rhea" id="RHEA:15801"/>
        <dbReference type="ChEBI" id="CHEBI:15377"/>
        <dbReference type="ChEBI" id="CHEBI:15378"/>
        <dbReference type="ChEBI" id="CHEBI:28868"/>
        <dbReference type="ChEBI" id="CHEBI:57643"/>
        <dbReference type="ChEBI" id="CHEBI:58168"/>
        <dbReference type="EC" id="3.1.1.4"/>
    </reaction>
    <physiologicalReaction direction="left-to-right" evidence="12">
        <dbReference type="Rhea" id="RHEA:15802"/>
    </physiologicalReaction>
</comment>
<protein>
    <recommendedName>
        <fullName evidence="4 16">Phospholipase A2</fullName>
        <ecNumber evidence="4 16">3.1.1.4</ecNumber>
    </recommendedName>
</protein>
<dbReference type="Gene3D" id="2.60.40.150">
    <property type="entry name" value="C2 domain"/>
    <property type="match status" value="1"/>
</dbReference>
<evidence type="ECO:0000256" key="10">
    <source>
        <dbReference type="ARBA" id="ARBA00023098"/>
    </source>
</evidence>
<dbReference type="PROSITE" id="PS50004">
    <property type="entry name" value="C2"/>
    <property type="match status" value="1"/>
</dbReference>
<evidence type="ECO:0000256" key="4">
    <source>
        <dbReference type="ARBA" id="ARBA00013278"/>
    </source>
</evidence>
<dbReference type="InterPro" id="IPR002642">
    <property type="entry name" value="LysoPLipase_cat_dom"/>
</dbReference>
<name>A0A9J7G6Z0_CRIGR</name>
<dbReference type="CDD" id="cd04036">
    <property type="entry name" value="C2_cPLA2"/>
    <property type="match status" value="1"/>
</dbReference>
<evidence type="ECO:0000256" key="13">
    <source>
        <dbReference type="ARBA" id="ARBA00048373"/>
    </source>
</evidence>
<dbReference type="Gene3D" id="3.40.1090.10">
    <property type="entry name" value="Cytosolic phospholipase A2 catalytic domain"/>
    <property type="match status" value="1"/>
</dbReference>
<dbReference type="RefSeq" id="XP_027262029.2">
    <property type="nucleotide sequence ID" value="XM_027406228.2"/>
</dbReference>
<evidence type="ECO:0000259" key="18">
    <source>
        <dbReference type="PROSITE" id="PS51210"/>
    </source>
</evidence>
<feature type="domain" description="C2" evidence="17">
    <location>
        <begin position="31"/>
        <end position="151"/>
    </location>
</feature>
<dbReference type="KEGG" id="cge:103158591"/>
<dbReference type="GO" id="GO:0016020">
    <property type="term" value="C:membrane"/>
    <property type="evidence" value="ECO:0007669"/>
    <property type="project" value="UniProtKB-SubCell"/>
</dbReference>
<gene>
    <name evidence="20" type="primary">Pla2g4d</name>
</gene>
<keyword evidence="8 16" id="KW-0106">Calcium</keyword>
<evidence type="ECO:0000256" key="12">
    <source>
        <dbReference type="ARBA" id="ARBA00023422"/>
    </source>
</evidence>
<keyword evidence="19" id="KW-1185">Reference proteome</keyword>
<reference evidence="19" key="1">
    <citation type="journal article" date="2018" name="Biotechnol. Bioeng.">
        <title>A reference genome of the Chinese hamster based on a hybrid assembly strategy.</title>
        <authorList>
            <person name="Rupp O."/>
            <person name="MacDonald M.L."/>
            <person name="Li S."/>
            <person name="Dhiman H."/>
            <person name="Polson S."/>
            <person name="Griep S."/>
            <person name="Heffner K."/>
            <person name="Hernandez I."/>
            <person name="Brinkrolf K."/>
            <person name="Jadhav V."/>
            <person name="Samoudi M."/>
            <person name="Hao H."/>
            <person name="Kingham B."/>
            <person name="Goesmann A."/>
            <person name="Betenbaugh M.J."/>
            <person name="Lewis N.E."/>
            <person name="Borth N."/>
            <person name="Lee K.H."/>
        </authorList>
    </citation>
    <scope>NUCLEOTIDE SEQUENCE [LARGE SCALE GENOMIC DNA]</scope>
    <source>
        <strain evidence="19">17A/GY</strain>
    </source>
</reference>
<dbReference type="InterPro" id="IPR016035">
    <property type="entry name" value="Acyl_Trfase/lysoPLipase"/>
</dbReference>
<evidence type="ECO:0000256" key="7">
    <source>
        <dbReference type="ARBA" id="ARBA00022801"/>
    </source>
</evidence>
<sequence>MVDEMPEVPADFPGLHRWPSWRPSVINAELHATGRRASLGAQEEAAVFWKLTVKILEARSLPRADLLSKADPYVTLLLPTAPGMKFKTKTVTNSSHPVWNETFNFLIQSQVKNILELTIYDEDLIVKDDICFKVSYDVSEILPGQLLQKTFRLNPQGPEELDVEFLMEKLLDPPENLITNNVLVARELSRLDVCLDRVGSTTMAAGQEKLELELVLKGSYEDTQTFALDTASTFSFHYLRGQDTELSGCLRSSRNSGWNSNTSTIPFNVPLKSLTTGKEVTVDIPATNVPEVKLQLKTDCCPQELAVRLGCGLCPEEQAFLGRRKQVVAAALKQALQLDEDLKEDEVPVVGIMAEGGGVRAMVSLYGHLLALQKLGLLDCVTYFSGISGSTWTMAHLYQDPEWSQKDLDGPISHAREHVAKSLWREFSPEHLASYHQALKLRAEQGHTTTIADLWGLVLESKLHGQVTDQKLSGQRAALERGQNPLPLYLSLNVKENNLDTLHFKEWVEFSPYEVGFLKYGGFVTPELFGSEFFMGRLMKRLPESQICFLEGIWSNIFSVNLMDIWYDVTSGKDWKNAIVDVQNSEESSALAGTSSYVEASWLQPGTALAQAFKGFLSGRPFHQCSANFLRGLQLHRDYRNQKDFSTWADCHLDNTPNQLTPQDTQLCLVDAAYFINNSCPSMLRPGRQVDLILSFNYSQFSPFEGLQQSETYCRAQGLPFPHVEPSPEDQRQPQECHLFSDPTCPEAPVLLHFPLVNGSFRDHSAPGVRRSPDELKAGLVDLTGEDSPYILYNMTYKEEDFDRLLQLTDYNIRNSQDTILQALKTVLKRRAPEAKPSGMQT</sequence>
<dbReference type="RefSeq" id="XP_027277932.2">
    <property type="nucleotide sequence ID" value="XM_027422131.2"/>
</dbReference>
<dbReference type="GeneID" id="103158591"/>
<dbReference type="Proteomes" id="UP001108280">
    <property type="component" value="Chromosome 6"/>
</dbReference>
<dbReference type="InterPro" id="IPR041847">
    <property type="entry name" value="C2_cPLA2"/>
</dbReference>
<dbReference type="InterPro" id="IPR040723">
    <property type="entry name" value="cPLA2_C2"/>
</dbReference>
<keyword evidence="11" id="KW-0472">Membrane</keyword>
<evidence type="ECO:0000256" key="16">
    <source>
        <dbReference type="RuleBase" id="RU362102"/>
    </source>
</evidence>
<evidence type="ECO:0000256" key="1">
    <source>
        <dbReference type="ARBA" id="ARBA00001913"/>
    </source>
</evidence>
<dbReference type="InterPro" id="IPR035892">
    <property type="entry name" value="C2_domain_sf"/>
</dbReference>
<dbReference type="GO" id="GO:0047498">
    <property type="term" value="F:calcium-dependent phospholipase A2 activity"/>
    <property type="evidence" value="ECO:0007669"/>
    <property type="project" value="TreeGrafter"/>
</dbReference>
<evidence type="ECO:0000256" key="8">
    <source>
        <dbReference type="ARBA" id="ARBA00022837"/>
    </source>
</evidence>
<evidence type="ECO:0000256" key="14">
    <source>
        <dbReference type="ARBA" id="ARBA00048656"/>
    </source>
</evidence>
<evidence type="ECO:0000256" key="2">
    <source>
        <dbReference type="ARBA" id="ARBA00004170"/>
    </source>
</evidence>
<dbReference type="GO" id="GO:0005509">
    <property type="term" value="F:calcium ion binding"/>
    <property type="evidence" value="ECO:0007669"/>
    <property type="project" value="InterPro"/>
</dbReference>